<dbReference type="AlphaFoldDB" id="A0AA96I3J5"/>
<dbReference type="InterPro" id="IPR036388">
    <property type="entry name" value="WH-like_DNA-bd_sf"/>
</dbReference>
<dbReference type="Gene3D" id="1.10.10.10">
    <property type="entry name" value="Winged helix-like DNA-binding domain superfamily/Winged helix DNA-binding domain"/>
    <property type="match status" value="1"/>
</dbReference>
<accession>A0AA96I3J5</accession>
<evidence type="ECO:0000313" key="1">
    <source>
        <dbReference type="EMBL" id="WNL17280.1"/>
    </source>
</evidence>
<organism evidence="1">
    <name type="scientific">Arcobacter sp. AZ-2023</name>
    <dbReference type="NCBI Taxonomy" id="3074453"/>
    <lineage>
        <taxon>Bacteria</taxon>
        <taxon>Pseudomonadati</taxon>
        <taxon>Campylobacterota</taxon>
        <taxon>Epsilonproteobacteria</taxon>
        <taxon>Campylobacterales</taxon>
        <taxon>Arcobacteraceae</taxon>
        <taxon>Arcobacter</taxon>
    </lineage>
</organism>
<dbReference type="EMBL" id="CP134846">
    <property type="protein sequence ID" value="WNL17280.1"/>
    <property type="molecule type" value="Genomic_DNA"/>
</dbReference>
<name>A0AA96I3J5_9BACT</name>
<sequence length="251" mass="28609">MSIKAINEAFKSNLNGNIKLVLLALADCADDNLQCFPSYSHIAKKSSISISTAKRIVKKLEQIGVCQKQHRFKKGKKQQTSNIYTLTFGGSTLTPIKVQNDTTIVSTMTPQDSVTAMTYESSSYLTITELSVKSERDFLDFKNQIVRDFNNKIFGARDINYIYSIANGLLCINNQKIDTQKAFEEWQYIYKNQHLINKKISENINFINIGKFIKVADMHYKIIDIKNDFYVINVNETKKCIKICDSEVVNG</sequence>
<dbReference type="Pfam" id="PF13730">
    <property type="entry name" value="HTH_36"/>
    <property type="match status" value="1"/>
</dbReference>
<protein>
    <submittedName>
        <fullName evidence="1">Helix-turn-helix domain-containing protein</fullName>
    </submittedName>
</protein>
<gene>
    <name evidence="1" type="ORF">RJG54_02525</name>
</gene>
<proteinExistence type="predicted"/>
<reference evidence="1" key="1">
    <citation type="submission" date="2023-09" db="EMBL/GenBank/DDBJ databases">
        <title>Arcobacter tbilisiensis sp. nov. isolated from chicken meat in Tbilisi, Georgia.</title>
        <authorList>
            <person name="Matthias R."/>
            <person name="Zautner A.E."/>
        </authorList>
    </citation>
    <scope>NUCLEOTIDE SEQUENCE</scope>
    <source>
        <strain evidence="1">LEO 107</strain>
    </source>
</reference>